<gene>
    <name evidence="4" type="ORF">METZ01_LOCUS265116</name>
</gene>
<dbReference type="PIRSF" id="PIRSF006443">
    <property type="entry name" value="MoaB"/>
    <property type="match status" value="1"/>
</dbReference>
<protein>
    <recommendedName>
        <fullName evidence="3">MoaB/Mog domain-containing protein</fullName>
    </recommendedName>
</protein>
<sequence length="171" mass="18516">MSSDSTAQHKASASKRGPVAIAIVTVSDTRTPETDVNAQYLREQVAAAGHRQVAYHLIKDEPDQVEIVLDECADGDAQVVLFNGGTGISKRDRTFDVLDRKLEKPLPGFGEIFRMLSYEQVGAAAMLSRATAGVYRDTVIVSTPGSPAAVKLAWEKLVAPELAHLAWELVR</sequence>
<dbReference type="InterPro" id="IPR001453">
    <property type="entry name" value="MoaB/Mog_dom"/>
</dbReference>
<dbReference type="GO" id="GO:0005829">
    <property type="term" value="C:cytosol"/>
    <property type="evidence" value="ECO:0007669"/>
    <property type="project" value="TreeGrafter"/>
</dbReference>
<feature type="domain" description="MoaB/Mog" evidence="3">
    <location>
        <begin position="22"/>
        <end position="165"/>
    </location>
</feature>
<reference evidence="4" key="1">
    <citation type="submission" date="2018-05" db="EMBL/GenBank/DDBJ databases">
        <authorList>
            <person name="Lanie J.A."/>
            <person name="Ng W.-L."/>
            <person name="Kazmierczak K.M."/>
            <person name="Andrzejewski T.M."/>
            <person name="Davidsen T.M."/>
            <person name="Wayne K.J."/>
            <person name="Tettelin H."/>
            <person name="Glass J.I."/>
            <person name="Rusch D."/>
            <person name="Podicherti R."/>
            <person name="Tsui H.-C.T."/>
            <person name="Winkler M.E."/>
        </authorList>
    </citation>
    <scope>NUCLEOTIDE SEQUENCE</scope>
</reference>
<keyword evidence="2" id="KW-0501">Molybdenum cofactor biosynthesis</keyword>
<dbReference type="Pfam" id="PF00994">
    <property type="entry name" value="MoCF_biosynth"/>
    <property type="match status" value="1"/>
</dbReference>
<accession>A0A382JLQ1</accession>
<dbReference type="PANTHER" id="PTHR43232:SF2">
    <property type="entry name" value="MOLYBDENUM COFACTOR BIOSYNTHESIS PROTEIN B"/>
    <property type="match status" value="1"/>
</dbReference>
<dbReference type="InterPro" id="IPR036425">
    <property type="entry name" value="MoaB/Mog-like_dom_sf"/>
</dbReference>
<evidence type="ECO:0000259" key="3">
    <source>
        <dbReference type="SMART" id="SM00852"/>
    </source>
</evidence>
<comment type="similarity">
    <text evidence="1">Belongs to the MoaB/Mog family.</text>
</comment>
<evidence type="ECO:0000313" key="4">
    <source>
        <dbReference type="EMBL" id="SVC12262.1"/>
    </source>
</evidence>
<evidence type="ECO:0000256" key="2">
    <source>
        <dbReference type="ARBA" id="ARBA00023150"/>
    </source>
</evidence>
<dbReference type="Gene3D" id="3.40.980.10">
    <property type="entry name" value="MoaB/Mog-like domain"/>
    <property type="match status" value="1"/>
</dbReference>
<dbReference type="InterPro" id="IPR008284">
    <property type="entry name" value="MoCF_biosynth_CS"/>
</dbReference>
<dbReference type="SMART" id="SM00852">
    <property type="entry name" value="MoCF_biosynth"/>
    <property type="match status" value="1"/>
</dbReference>
<dbReference type="InterPro" id="IPR012245">
    <property type="entry name" value="MoaB"/>
</dbReference>
<dbReference type="SUPFAM" id="SSF53218">
    <property type="entry name" value="Molybdenum cofactor biosynthesis proteins"/>
    <property type="match status" value="1"/>
</dbReference>
<proteinExistence type="inferred from homology"/>
<dbReference type="AlphaFoldDB" id="A0A382JLQ1"/>
<dbReference type="EMBL" id="UINC01074754">
    <property type="protein sequence ID" value="SVC12262.1"/>
    <property type="molecule type" value="Genomic_DNA"/>
</dbReference>
<dbReference type="NCBIfam" id="TIGR00177">
    <property type="entry name" value="molyb_syn"/>
    <property type="match status" value="1"/>
</dbReference>
<name>A0A382JLQ1_9ZZZZ</name>
<dbReference type="CDD" id="cd00886">
    <property type="entry name" value="MogA_MoaB"/>
    <property type="match status" value="1"/>
</dbReference>
<organism evidence="4">
    <name type="scientific">marine metagenome</name>
    <dbReference type="NCBI Taxonomy" id="408172"/>
    <lineage>
        <taxon>unclassified sequences</taxon>
        <taxon>metagenomes</taxon>
        <taxon>ecological metagenomes</taxon>
    </lineage>
</organism>
<dbReference type="PANTHER" id="PTHR43232">
    <property type="entry name" value="MOLYBDENUM COFACTOR BIOSYNTHESIS PROTEIN B"/>
    <property type="match status" value="1"/>
</dbReference>
<evidence type="ECO:0000256" key="1">
    <source>
        <dbReference type="ARBA" id="ARBA00006112"/>
    </source>
</evidence>
<dbReference type="GO" id="GO:0006777">
    <property type="term" value="P:Mo-molybdopterin cofactor biosynthetic process"/>
    <property type="evidence" value="ECO:0007669"/>
    <property type="project" value="UniProtKB-KW"/>
</dbReference>
<dbReference type="PROSITE" id="PS01078">
    <property type="entry name" value="MOCF_BIOSYNTHESIS_1"/>
    <property type="match status" value="1"/>
</dbReference>